<comment type="caution">
    <text evidence="1">The sequence shown here is derived from an EMBL/GenBank/DDBJ whole genome shotgun (WGS) entry which is preliminary data.</text>
</comment>
<name>A0A4S3K8G9_9GAMM</name>
<dbReference type="EMBL" id="MWIO01000074">
    <property type="protein sequence ID" value="THD04529.1"/>
    <property type="molecule type" value="Genomic_DNA"/>
</dbReference>
<evidence type="ECO:0000313" key="2">
    <source>
        <dbReference type="Proteomes" id="UP000306317"/>
    </source>
</evidence>
<dbReference type="OrthoDB" id="9938950at2"/>
<proteinExistence type="predicted"/>
<gene>
    <name evidence="1" type="ORF">B1991_17320</name>
</gene>
<evidence type="ECO:0000313" key="1">
    <source>
        <dbReference type="EMBL" id="THD04529.1"/>
    </source>
</evidence>
<dbReference type="AlphaFoldDB" id="A0A4S3K8G9"/>
<protein>
    <submittedName>
        <fullName evidence="1">Uncharacterized protein</fullName>
    </submittedName>
</protein>
<reference evidence="1 2" key="1">
    <citation type="submission" date="2017-02" db="EMBL/GenBank/DDBJ databases">
        <title>Whole genome sequencing of Rhodanobacter lindaniclasticus DSM 17932.</title>
        <authorList>
            <person name="Kumar S."/>
            <person name="Patil P."/>
            <person name="Patil P.B."/>
        </authorList>
    </citation>
    <scope>NUCLEOTIDE SEQUENCE [LARGE SCALE GENOMIC DNA]</scope>
    <source>
        <strain evidence="1 2">DSM 17932</strain>
    </source>
</reference>
<dbReference type="Proteomes" id="UP000306317">
    <property type="component" value="Unassembled WGS sequence"/>
</dbReference>
<keyword evidence="2" id="KW-1185">Reference proteome</keyword>
<accession>A0A4S3K8G9</accession>
<sequence>MYTKTDPQPAGLQPGETAVALDTGETVAIACALEARDGGDVFITATARAIDADGTERLLPSGRPIASQIGHLAKPQETSDLGGLSAVQRCCLMAVLGEPTAPLWTDPIHAGLLTSSSIRVALTAAADVQNASSAADLL</sequence>
<dbReference type="RefSeq" id="WP_136259948.1">
    <property type="nucleotide sequence ID" value="NZ_MWIO01000074.1"/>
</dbReference>
<organism evidence="1 2">
    <name type="scientific">Rhodanobacter lindaniclasticus</name>
    <dbReference type="NCBI Taxonomy" id="75310"/>
    <lineage>
        <taxon>Bacteria</taxon>
        <taxon>Pseudomonadati</taxon>
        <taxon>Pseudomonadota</taxon>
        <taxon>Gammaproteobacteria</taxon>
        <taxon>Lysobacterales</taxon>
        <taxon>Rhodanobacteraceae</taxon>
        <taxon>Rhodanobacter</taxon>
    </lineage>
</organism>